<dbReference type="EMBL" id="JAEAOA010001964">
    <property type="protein sequence ID" value="KAK3588652.1"/>
    <property type="molecule type" value="Genomic_DNA"/>
</dbReference>
<reference evidence="2" key="3">
    <citation type="submission" date="2023-05" db="EMBL/GenBank/DDBJ databases">
        <authorList>
            <person name="Smith C.H."/>
        </authorList>
    </citation>
    <scope>NUCLEOTIDE SEQUENCE</scope>
    <source>
        <strain evidence="2">CHS0354</strain>
        <tissue evidence="2">Mantle</tissue>
    </source>
</reference>
<reference evidence="2" key="2">
    <citation type="journal article" date="2021" name="Genome Biol. Evol.">
        <title>Developing a high-quality reference genome for a parasitic bivalve with doubly uniparental inheritance (Bivalvia: Unionida).</title>
        <authorList>
            <person name="Smith C.H."/>
        </authorList>
    </citation>
    <scope>NUCLEOTIDE SEQUENCE</scope>
    <source>
        <strain evidence="2">CHS0354</strain>
        <tissue evidence="2">Mantle</tissue>
    </source>
</reference>
<dbReference type="Proteomes" id="UP001195483">
    <property type="component" value="Unassembled WGS sequence"/>
</dbReference>
<feature type="non-terminal residue" evidence="2">
    <location>
        <position position="51"/>
    </location>
</feature>
<feature type="compositionally biased region" description="Polar residues" evidence="1">
    <location>
        <begin position="1"/>
        <end position="20"/>
    </location>
</feature>
<feature type="region of interest" description="Disordered" evidence="1">
    <location>
        <begin position="1"/>
        <end position="51"/>
    </location>
</feature>
<proteinExistence type="predicted"/>
<sequence length="51" mass="5512">MVSQPTSHSVVKHSTSQSNSPLPPAKQSNSTSQSPTSLSERKYNILQTTRA</sequence>
<name>A0AAE0SAX8_9BIVA</name>
<keyword evidence="3" id="KW-1185">Reference proteome</keyword>
<protein>
    <submittedName>
        <fullName evidence="2">Uncharacterized protein</fullName>
    </submittedName>
</protein>
<reference evidence="2" key="1">
    <citation type="journal article" date="2021" name="Genome Biol. Evol.">
        <title>A High-Quality Reference Genome for a Parasitic Bivalve with Doubly Uniparental Inheritance (Bivalvia: Unionida).</title>
        <authorList>
            <person name="Smith C.H."/>
        </authorList>
    </citation>
    <scope>NUCLEOTIDE SEQUENCE</scope>
    <source>
        <strain evidence="2">CHS0354</strain>
    </source>
</reference>
<feature type="compositionally biased region" description="Low complexity" evidence="1">
    <location>
        <begin position="27"/>
        <end position="38"/>
    </location>
</feature>
<gene>
    <name evidence="2" type="ORF">CHS0354_033494</name>
</gene>
<accession>A0AAE0SAX8</accession>
<organism evidence="2 3">
    <name type="scientific">Potamilus streckersoni</name>
    <dbReference type="NCBI Taxonomy" id="2493646"/>
    <lineage>
        <taxon>Eukaryota</taxon>
        <taxon>Metazoa</taxon>
        <taxon>Spiralia</taxon>
        <taxon>Lophotrochozoa</taxon>
        <taxon>Mollusca</taxon>
        <taxon>Bivalvia</taxon>
        <taxon>Autobranchia</taxon>
        <taxon>Heteroconchia</taxon>
        <taxon>Palaeoheterodonta</taxon>
        <taxon>Unionida</taxon>
        <taxon>Unionoidea</taxon>
        <taxon>Unionidae</taxon>
        <taxon>Ambleminae</taxon>
        <taxon>Lampsilini</taxon>
        <taxon>Potamilus</taxon>
    </lineage>
</organism>
<comment type="caution">
    <text evidence="2">The sequence shown here is derived from an EMBL/GenBank/DDBJ whole genome shotgun (WGS) entry which is preliminary data.</text>
</comment>
<evidence type="ECO:0000313" key="3">
    <source>
        <dbReference type="Proteomes" id="UP001195483"/>
    </source>
</evidence>
<evidence type="ECO:0000313" key="2">
    <source>
        <dbReference type="EMBL" id="KAK3588652.1"/>
    </source>
</evidence>
<dbReference type="AlphaFoldDB" id="A0AAE0SAX8"/>
<evidence type="ECO:0000256" key="1">
    <source>
        <dbReference type="SAM" id="MobiDB-lite"/>
    </source>
</evidence>